<accession>A0A816BHY1</accession>
<evidence type="ECO:0000313" key="2">
    <source>
        <dbReference type="Proteomes" id="UP000663832"/>
    </source>
</evidence>
<keyword evidence="2" id="KW-1185">Reference proteome</keyword>
<organism evidence="1 2">
    <name type="scientific">Adineta steineri</name>
    <dbReference type="NCBI Taxonomy" id="433720"/>
    <lineage>
        <taxon>Eukaryota</taxon>
        <taxon>Metazoa</taxon>
        <taxon>Spiralia</taxon>
        <taxon>Gnathifera</taxon>
        <taxon>Rotifera</taxon>
        <taxon>Eurotatoria</taxon>
        <taxon>Bdelloidea</taxon>
        <taxon>Adinetida</taxon>
        <taxon>Adinetidae</taxon>
        <taxon>Adineta</taxon>
    </lineage>
</organism>
<dbReference type="AlphaFoldDB" id="A0A816BHY1"/>
<protein>
    <submittedName>
        <fullName evidence="1">Uncharacterized protein</fullName>
    </submittedName>
</protein>
<evidence type="ECO:0000313" key="1">
    <source>
        <dbReference type="EMBL" id="CAF1607902.1"/>
    </source>
</evidence>
<dbReference type="OrthoDB" id="10275435at2759"/>
<sequence length="70" mass="8070">MKNNLTINIHADDQLRSSNNNSQRIKIESNSIQILYPQLFDSKNLPTVPVCHQQEIPNENIDKKIKANLE</sequence>
<reference evidence="1" key="1">
    <citation type="submission" date="2021-02" db="EMBL/GenBank/DDBJ databases">
        <authorList>
            <person name="Nowell W R."/>
        </authorList>
    </citation>
    <scope>NUCLEOTIDE SEQUENCE</scope>
</reference>
<comment type="caution">
    <text evidence="1">The sequence shown here is derived from an EMBL/GenBank/DDBJ whole genome shotgun (WGS) entry which is preliminary data.</text>
</comment>
<gene>
    <name evidence="1" type="ORF">QVE165_LOCUS53609</name>
</gene>
<proteinExistence type="predicted"/>
<dbReference type="Proteomes" id="UP000663832">
    <property type="component" value="Unassembled WGS sequence"/>
</dbReference>
<name>A0A816BHY1_9BILA</name>
<dbReference type="EMBL" id="CAJNOM010001437">
    <property type="protein sequence ID" value="CAF1607902.1"/>
    <property type="molecule type" value="Genomic_DNA"/>
</dbReference>